<protein>
    <submittedName>
        <fullName evidence="2">Cold shock domain-containing protein</fullName>
    </submittedName>
</protein>
<dbReference type="CDD" id="cd04458">
    <property type="entry name" value="CSP_CDS"/>
    <property type="match status" value="1"/>
</dbReference>
<feature type="domain" description="CSD" evidence="1">
    <location>
        <begin position="25"/>
        <end position="92"/>
    </location>
</feature>
<dbReference type="InterPro" id="IPR012340">
    <property type="entry name" value="NA-bd_OB-fold"/>
</dbReference>
<dbReference type="AlphaFoldDB" id="A0AAP5M6T7"/>
<dbReference type="Gene3D" id="2.40.50.140">
    <property type="entry name" value="Nucleic acid-binding proteins"/>
    <property type="match status" value="1"/>
</dbReference>
<dbReference type="SUPFAM" id="SSF50249">
    <property type="entry name" value="Nucleic acid-binding proteins"/>
    <property type="match status" value="1"/>
</dbReference>
<dbReference type="PROSITE" id="PS51857">
    <property type="entry name" value="CSD_2"/>
    <property type="match status" value="1"/>
</dbReference>
<evidence type="ECO:0000259" key="1">
    <source>
        <dbReference type="PROSITE" id="PS51857"/>
    </source>
</evidence>
<reference evidence="3" key="1">
    <citation type="journal article" date="2021" name="Science">
        <title>Hunting the eagle killer: A cyanobacterial neurotoxin causes vacuolar myelinopathy.</title>
        <authorList>
            <person name="Breinlinger S."/>
            <person name="Phillips T.J."/>
            <person name="Haram B.N."/>
            <person name="Mares J."/>
            <person name="Martinez Yerena J.A."/>
            <person name="Hrouzek P."/>
            <person name="Sobotka R."/>
            <person name="Henderson W.M."/>
            <person name="Schmieder P."/>
            <person name="Williams S.M."/>
            <person name="Lauderdale J.D."/>
            <person name="Wilde H.D."/>
            <person name="Gerrin W."/>
            <person name="Kust A."/>
            <person name="Washington J.W."/>
            <person name="Wagner C."/>
            <person name="Geier B."/>
            <person name="Liebeke M."/>
            <person name="Enke H."/>
            <person name="Niedermeyer T.H.J."/>
            <person name="Wilde S.B."/>
        </authorList>
    </citation>
    <scope>NUCLEOTIDE SEQUENCE [LARGE SCALE GENOMIC DNA]</scope>
    <source>
        <strain evidence="3">Thurmond2011</strain>
    </source>
</reference>
<dbReference type="InterPro" id="IPR002059">
    <property type="entry name" value="CSP_DNA-bd"/>
</dbReference>
<organism evidence="2 3">
    <name type="scientific">Aetokthonos hydrillicola Thurmond2011</name>
    <dbReference type="NCBI Taxonomy" id="2712845"/>
    <lineage>
        <taxon>Bacteria</taxon>
        <taxon>Bacillati</taxon>
        <taxon>Cyanobacteriota</taxon>
        <taxon>Cyanophyceae</taxon>
        <taxon>Nostocales</taxon>
        <taxon>Hapalosiphonaceae</taxon>
        <taxon>Aetokthonos</taxon>
    </lineage>
</organism>
<sequence length="92" mass="10267">MKQIRIPQQEWINGAPPLGANGKAVAEGVVRWFDLKTGNGMIARNDGEEDVFFNFTAIPGEGYRTLQAGTPVRFELVESRFGFTARNIHQTE</sequence>
<name>A0AAP5M6T7_9CYAN</name>
<dbReference type="RefSeq" id="WP_208341715.1">
    <property type="nucleotide sequence ID" value="NZ_CAWQFN010000008.1"/>
</dbReference>
<dbReference type="InterPro" id="IPR011129">
    <property type="entry name" value="CSD"/>
</dbReference>
<evidence type="ECO:0000313" key="2">
    <source>
        <dbReference type="EMBL" id="MDR9897366.1"/>
    </source>
</evidence>
<keyword evidence="3" id="KW-1185">Reference proteome</keyword>
<dbReference type="SMART" id="SM00357">
    <property type="entry name" value="CSP"/>
    <property type="match status" value="1"/>
</dbReference>
<accession>A0AAP5M6T7</accession>
<gene>
    <name evidence="2" type="ORF">G7B40_022755</name>
</gene>
<dbReference type="InterPro" id="IPR050181">
    <property type="entry name" value="Cold_shock_domain"/>
</dbReference>
<dbReference type="Proteomes" id="UP000667802">
    <property type="component" value="Unassembled WGS sequence"/>
</dbReference>
<dbReference type="PANTHER" id="PTHR11544">
    <property type="entry name" value="COLD SHOCK DOMAIN CONTAINING PROTEINS"/>
    <property type="match status" value="1"/>
</dbReference>
<dbReference type="EMBL" id="JAALHA020000012">
    <property type="protein sequence ID" value="MDR9897366.1"/>
    <property type="molecule type" value="Genomic_DNA"/>
</dbReference>
<dbReference type="PRINTS" id="PR00050">
    <property type="entry name" value="COLDSHOCK"/>
</dbReference>
<comment type="caution">
    <text evidence="2">The sequence shown here is derived from an EMBL/GenBank/DDBJ whole genome shotgun (WGS) entry which is preliminary data.</text>
</comment>
<evidence type="ECO:0000313" key="3">
    <source>
        <dbReference type="Proteomes" id="UP000667802"/>
    </source>
</evidence>
<dbReference type="Pfam" id="PF00313">
    <property type="entry name" value="CSD"/>
    <property type="match status" value="1"/>
</dbReference>
<proteinExistence type="predicted"/>
<dbReference type="GO" id="GO:0003676">
    <property type="term" value="F:nucleic acid binding"/>
    <property type="evidence" value="ECO:0007669"/>
    <property type="project" value="InterPro"/>
</dbReference>